<dbReference type="InterPro" id="IPR006047">
    <property type="entry name" value="GH13_cat_dom"/>
</dbReference>
<dbReference type="InterPro" id="IPR015237">
    <property type="entry name" value="Alpha-amylase_C_pro"/>
</dbReference>
<dbReference type="NCBIfam" id="TIGR04183">
    <property type="entry name" value="Por_Secre_tail"/>
    <property type="match status" value="1"/>
</dbReference>
<proteinExistence type="predicted"/>
<dbReference type="OrthoDB" id="9806009at2"/>
<dbReference type="EMBL" id="CP018099">
    <property type="protein sequence ID" value="APF18848.1"/>
    <property type="molecule type" value="Genomic_DNA"/>
</dbReference>
<dbReference type="Pfam" id="PF13860">
    <property type="entry name" value="FlgD_ig"/>
    <property type="match status" value="1"/>
</dbReference>
<dbReference type="GO" id="GO:0004553">
    <property type="term" value="F:hydrolase activity, hydrolyzing O-glycosyl compounds"/>
    <property type="evidence" value="ECO:0007669"/>
    <property type="project" value="InterPro"/>
</dbReference>
<dbReference type="HOGENOM" id="CLU_401855_0_0_0"/>
<reference evidence="2 5" key="2">
    <citation type="submission" date="2016-11" db="EMBL/GenBank/DDBJ databases">
        <title>Genomic analysis of Caldithrix abyssi and proposal of a novel bacterial phylum Caldithrichaeota.</title>
        <authorList>
            <person name="Kublanov I."/>
            <person name="Sigalova O."/>
            <person name="Gavrilov S."/>
            <person name="Lebedinsky A."/>
            <person name="Ivanova N."/>
            <person name="Daum C."/>
            <person name="Reddy T."/>
            <person name="Klenk H.P."/>
            <person name="Goker M."/>
            <person name="Reva O."/>
            <person name="Miroshnichenko M."/>
            <person name="Kyprides N."/>
            <person name="Woyke T."/>
            <person name="Gelfand M."/>
        </authorList>
    </citation>
    <scope>NUCLEOTIDE SEQUENCE [LARGE SCALE GENOMIC DNA]</scope>
    <source>
        <strain evidence="2 5">LF13</strain>
    </source>
</reference>
<accession>H1XUY8</accession>
<dbReference type="EMBL" id="CM001402">
    <property type="protein sequence ID" value="EHO42821.1"/>
    <property type="molecule type" value="Genomic_DNA"/>
</dbReference>
<reference evidence="3 4" key="1">
    <citation type="submission" date="2011-09" db="EMBL/GenBank/DDBJ databases">
        <title>The permanent draft genome of Caldithrix abyssi DSM 13497.</title>
        <authorList>
            <consortium name="US DOE Joint Genome Institute (JGI-PGF)"/>
            <person name="Lucas S."/>
            <person name="Han J."/>
            <person name="Lapidus A."/>
            <person name="Bruce D."/>
            <person name="Goodwin L."/>
            <person name="Pitluck S."/>
            <person name="Peters L."/>
            <person name="Kyrpides N."/>
            <person name="Mavromatis K."/>
            <person name="Ivanova N."/>
            <person name="Mikhailova N."/>
            <person name="Chertkov O."/>
            <person name="Detter J.C."/>
            <person name="Tapia R."/>
            <person name="Han C."/>
            <person name="Land M."/>
            <person name="Hauser L."/>
            <person name="Markowitz V."/>
            <person name="Cheng J.-F."/>
            <person name="Hugenholtz P."/>
            <person name="Woyke T."/>
            <person name="Wu D."/>
            <person name="Spring S."/>
            <person name="Brambilla E."/>
            <person name="Klenk H.-P."/>
            <person name="Eisen J.A."/>
        </authorList>
    </citation>
    <scope>NUCLEOTIDE SEQUENCE [LARGE SCALE GENOMIC DNA]</scope>
    <source>
        <strain evidence="3 4">DSM 13497</strain>
    </source>
</reference>
<evidence type="ECO:0000259" key="1">
    <source>
        <dbReference type="SMART" id="SM00642"/>
    </source>
</evidence>
<dbReference type="Proteomes" id="UP000004671">
    <property type="component" value="Chromosome"/>
</dbReference>
<dbReference type="RefSeq" id="WP_006930173.1">
    <property type="nucleotide sequence ID" value="NZ_CM001402.1"/>
</dbReference>
<gene>
    <name evidence="2" type="ORF">Cabys_2099</name>
    <name evidence="3" type="ORF">Calab_3215</name>
</gene>
<evidence type="ECO:0000313" key="5">
    <source>
        <dbReference type="Proteomes" id="UP000183868"/>
    </source>
</evidence>
<dbReference type="STRING" id="880073.Cabys_2099"/>
<dbReference type="InterPro" id="IPR026444">
    <property type="entry name" value="Secre_tail"/>
</dbReference>
<dbReference type="PaxDb" id="880073-Calab_3215"/>
<dbReference type="GO" id="GO:0005975">
    <property type="term" value="P:carbohydrate metabolic process"/>
    <property type="evidence" value="ECO:0007669"/>
    <property type="project" value="InterPro"/>
</dbReference>
<dbReference type="Pfam" id="PF09154">
    <property type="entry name" value="Alpha-amy_C_pro"/>
    <property type="match status" value="1"/>
</dbReference>
<organism evidence="3 4">
    <name type="scientific">Caldithrix abyssi DSM 13497</name>
    <dbReference type="NCBI Taxonomy" id="880073"/>
    <lineage>
        <taxon>Bacteria</taxon>
        <taxon>Pseudomonadati</taxon>
        <taxon>Calditrichota</taxon>
        <taxon>Calditrichia</taxon>
        <taxon>Calditrichales</taxon>
        <taxon>Calditrichaceae</taxon>
        <taxon>Caldithrix</taxon>
    </lineage>
</organism>
<evidence type="ECO:0000313" key="4">
    <source>
        <dbReference type="Proteomes" id="UP000004671"/>
    </source>
</evidence>
<dbReference type="AlphaFoldDB" id="H1XUY8"/>
<dbReference type="SUPFAM" id="SSF51445">
    <property type="entry name" value="(Trans)glycosidases"/>
    <property type="match status" value="1"/>
</dbReference>
<evidence type="ECO:0000313" key="2">
    <source>
        <dbReference type="EMBL" id="APF18848.1"/>
    </source>
</evidence>
<dbReference type="InterPro" id="IPR025965">
    <property type="entry name" value="FlgD/Vpr_Ig-like"/>
</dbReference>
<keyword evidence="4" id="KW-1185">Reference proteome</keyword>
<dbReference type="PANTHER" id="PTHR43447">
    <property type="entry name" value="ALPHA-AMYLASE"/>
    <property type="match status" value="1"/>
</dbReference>
<name>H1XUY8_CALAY</name>
<dbReference type="InParanoid" id="H1XUY8"/>
<dbReference type="Gene3D" id="2.60.40.4070">
    <property type="match status" value="1"/>
</dbReference>
<feature type="domain" description="Glycosyl hydrolase family 13 catalytic" evidence="1">
    <location>
        <begin position="27"/>
        <end position="444"/>
    </location>
</feature>
<evidence type="ECO:0000313" key="3">
    <source>
        <dbReference type="EMBL" id="EHO42821.1"/>
    </source>
</evidence>
<dbReference type="Gene3D" id="3.20.20.80">
    <property type="entry name" value="Glycosidases"/>
    <property type="match status" value="1"/>
</dbReference>
<dbReference type="SMART" id="SM00642">
    <property type="entry name" value="Aamy"/>
    <property type="match status" value="1"/>
</dbReference>
<dbReference type="Pfam" id="PF00128">
    <property type="entry name" value="Alpha-amylase"/>
    <property type="match status" value="1"/>
</dbReference>
<dbReference type="FunCoup" id="H1XUY8">
    <property type="interactions" value="180"/>
</dbReference>
<dbReference type="Gene3D" id="2.60.40.1180">
    <property type="entry name" value="Golgi alpha-mannosidase II"/>
    <property type="match status" value="1"/>
</dbReference>
<dbReference type="Proteomes" id="UP000183868">
    <property type="component" value="Chromosome"/>
</dbReference>
<dbReference type="InterPro" id="IPR017853">
    <property type="entry name" value="GH"/>
</dbReference>
<dbReference type="KEGG" id="caby:Cabys_2099"/>
<protein>
    <submittedName>
        <fullName evidence="3">Alpha amylase catalytic region</fullName>
    </submittedName>
    <submittedName>
        <fullName evidence="2">Alpha-amylase</fullName>
    </submittedName>
</protein>
<dbReference type="eggNOG" id="COG0708">
    <property type="taxonomic scope" value="Bacteria"/>
</dbReference>
<sequence length="779" mass="88239" precursor="true">MRRVLLGLALVLLFSFANLFANPWNGRIVLQGFWWDYWNNNYPNNWATYLADLAPRLSEMGIDYVWIPPTVKNHSTSSNGYAPFDHYDLGDKYQKGSTSTRFGNKDEFLRAVAVLHANGLRVIQDVVWNHLANAGSNTGAGGSDPAAWGNTWKNFRYVCYATPVTDESEADYFNRQGRFFKNWQNFHPNPDHNQNDDDWTGEFWGPDLCYYQGAYGQSSNCTYNPEQSPDYVRNGMRTWNIWLKKQTGIDGYRIDAAKHFPYWATKDFLWNLQHDAGWASGGDTMFAVGEYVGSKSEMDTWVDNVNNSDGFSDVVGTMDFSLRQALRDMVYSFGSYDMGTIPSAQQDRRTRTVPFVNSHDTFRPILDSNGNYSGWDTYNELGGGHIDPYEPRVEVAYAIAFAVDGSPSVFFEDLFDIGANGNRWDHHPNDPNELPARDYLVNLIWCHQKLNFKDGEYKVRWQAQDLLIIERSARAIIGANDSWDQWQSATITTDFAPGTVLKDYSGANSGTITVDNNQQVTIWVPPCDGSNIRRGYCVYGPDGISGPVTHQVRTTTQEWEMADDLGDSHEWSLGQGGRLPSYSTALRTIGKIWSEAGEQVTIEVYPEDAAQSYTLRIYNDQNQQMASFTHTGAGTFYFTPTYQEWLTLKIRNTDSNTPGQKVWVKATYLGPQVIDQGASLVGEQGVIYDFRLFNNYPNPFNPSTTLAFEIPKAGQVRLVIYDLNGRLVKTLFDSRVAQGRHQLQWDGTNFNGDALPSGVYFARLIFDGKTRTQKLVLLK</sequence>
<dbReference type="eggNOG" id="COG0366">
    <property type="taxonomic scope" value="Bacteria"/>
</dbReference>
<dbReference type="InterPro" id="IPR013780">
    <property type="entry name" value="Glyco_hydro_b"/>
</dbReference>